<protein>
    <submittedName>
        <fullName evidence="1">DUF3892 domain-containing protein</fullName>
    </submittedName>
</protein>
<evidence type="ECO:0000313" key="1">
    <source>
        <dbReference type="EMBL" id="MFB5761024.1"/>
    </source>
</evidence>
<gene>
    <name evidence="1" type="ORF">ACE5LO_11540</name>
</gene>
<name>A0ABV5C0J1_9BACL</name>
<organism evidence="1 2">
    <name type="scientific">Paenibacillus medicaginis</name>
    <dbReference type="NCBI Taxonomy" id="1470560"/>
    <lineage>
        <taxon>Bacteria</taxon>
        <taxon>Bacillati</taxon>
        <taxon>Bacillota</taxon>
        <taxon>Bacilli</taxon>
        <taxon>Bacillales</taxon>
        <taxon>Paenibacillaceae</taxon>
        <taxon>Paenibacillus</taxon>
    </lineage>
</organism>
<dbReference type="EMBL" id="JBHIRY010000009">
    <property type="protein sequence ID" value="MFB5761024.1"/>
    <property type="molecule type" value="Genomic_DNA"/>
</dbReference>
<evidence type="ECO:0000313" key="2">
    <source>
        <dbReference type="Proteomes" id="UP001580430"/>
    </source>
</evidence>
<comment type="caution">
    <text evidence="1">The sequence shown here is derived from an EMBL/GenBank/DDBJ whole genome shotgun (WGS) entry which is preliminary data.</text>
</comment>
<proteinExistence type="predicted"/>
<sequence>MESKIIAVRVEHPGTHERHIVRFRLESGSEMEKEAMVAFLLFNPNTFYTYADGKKAYVMVAFTEAGKPYVKTKADDTTANNLLSLPRF</sequence>
<accession>A0ABV5C0J1</accession>
<dbReference type="InterPro" id="IPR024997">
    <property type="entry name" value="DUF3892"/>
</dbReference>
<keyword evidence="2" id="KW-1185">Reference proteome</keyword>
<dbReference type="Pfam" id="PF13031">
    <property type="entry name" value="DUF3892"/>
    <property type="match status" value="1"/>
</dbReference>
<dbReference type="RefSeq" id="WP_375520173.1">
    <property type="nucleotide sequence ID" value="NZ_JBHIRY010000009.1"/>
</dbReference>
<reference evidence="1 2" key="1">
    <citation type="submission" date="2024-09" db="EMBL/GenBank/DDBJ databases">
        <title>Paenibacillus zeirhizospherea sp. nov., isolated from surface of the maize (Zea mays) roots in a horticulture field, Hungary.</title>
        <authorList>
            <person name="Marton D."/>
            <person name="Farkas M."/>
            <person name="Bedics A."/>
            <person name="Toth E."/>
            <person name="Tancsics A."/>
            <person name="Boka K."/>
            <person name="Marati G."/>
            <person name="Kriszt B."/>
            <person name="Cserhati M."/>
        </authorList>
    </citation>
    <scope>NUCLEOTIDE SEQUENCE [LARGE SCALE GENOMIC DNA]</scope>
    <source>
        <strain evidence="1 2">JCM 18446</strain>
    </source>
</reference>
<dbReference type="Proteomes" id="UP001580430">
    <property type="component" value="Unassembled WGS sequence"/>
</dbReference>